<accession>A0A176VKH9</accession>
<evidence type="ECO:0000313" key="2">
    <source>
        <dbReference type="Proteomes" id="UP000077202"/>
    </source>
</evidence>
<proteinExistence type="predicted"/>
<dbReference type="Proteomes" id="UP000077202">
    <property type="component" value="Unassembled WGS sequence"/>
</dbReference>
<reference evidence="1" key="1">
    <citation type="submission" date="2016-03" db="EMBL/GenBank/DDBJ databases">
        <title>Mechanisms controlling the formation of the plant cell surface in tip-growing cells are functionally conserved among land plants.</title>
        <authorList>
            <person name="Honkanen S."/>
            <person name="Jones V.A."/>
            <person name="Morieri G."/>
            <person name="Champion C."/>
            <person name="Hetherington A.J."/>
            <person name="Kelly S."/>
            <person name="Saint-Marcoux D."/>
            <person name="Proust H."/>
            <person name="Prescott H."/>
            <person name="Dolan L."/>
        </authorList>
    </citation>
    <scope>NUCLEOTIDE SEQUENCE [LARGE SCALE GENOMIC DNA]</scope>
    <source>
        <tissue evidence="1">Whole gametophyte</tissue>
    </source>
</reference>
<protein>
    <recommendedName>
        <fullName evidence="3">HAT C-terminal dimerisation domain-containing protein</fullName>
    </recommendedName>
</protein>
<comment type="caution">
    <text evidence="1">The sequence shown here is derived from an EMBL/GenBank/DDBJ whole genome shotgun (WGS) entry which is preliminary data.</text>
</comment>
<sequence>MYGEDLNLKLVVFGSDDDALYVQIEAVVKGAHSYFARSPQVGALCDDMISKDSNKKTKLAAEKLYAQFMKINTMFGCRVFMRKFELLQYLSKFCQQWDVLFDQFDTNAKKYDVSMHAITNTFTVPGAGANPAHRNYHVLEAFAVLQRTYWLKKPSDEDIGIKLNILYNRSGKIIKLANEIEVLALVDRIEVELLENSFKALMQNAVEEGSHRGTIQSFWKSILENDILSNTLSAFCKLAAIMLVIPIGFVENKRVFSAMNYIKDEKRNRLRSKHLNVYIRVKRSSVHSAKVPISSCVGKMGSSLRASHVLGGVNSQAG</sequence>
<dbReference type="EMBL" id="LVLJ01003604">
    <property type="protein sequence ID" value="OAE20455.1"/>
    <property type="molecule type" value="Genomic_DNA"/>
</dbReference>
<evidence type="ECO:0000313" key="1">
    <source>
        <dbReference type="EMBL" id="OAE20455.1"/>
    </source>
</evidence>
<organism evidence="1 2">
    <name type="scientific">Marchantia polymorpha subsp. ruderalis</name>
    <dbReference type="NCBI Taxonomy" id="1480154"/>
    <lineage>
        <taxon>Eukaryota</taxon>
        <taxon>Viridiplantae</taxon>
        <taxon>Streptophyta</taxon>
        <taxon>Embryophyta</taxon>
        <taxon>Marchantiophyta</taxon>
        <taxon>Marchantiopsida</taxon>
        <taxon>Marchantiidae</taxon>
        <taxon>Marchantiales</taxon>
        <taxon>Marchantiaceae</taxon>
        <taxon>Marchantia</taxon>
    </lineage>
</organism>
<evidence type="ECO:0008006" key="3">
    <source>
        <dbReference type="Google" id="ProtNLM"/>
    </source>
</evidence>
<gene>
    <name evidence="1" type="ORF">AXG93_4698s1050</name>
</gene>
<name>A0A176VKH9_MARPO</name>
<keyword evidence="2" id="KW-1185">Reference proteome</keyword>
<dbReference type="AlphaFoldDB" id="A0A176VKH9"/>